<evidence type="ECO:0000313" key="2">
    <source>
        <dbReference type="Proteomes" id="UP000703590"/>
    </source>
</evidence>
<evidence type="ECO:0000313" key="1">
    <source>
        <dbReference type="EMBL" id="MBN2965388.1"/>
    </source>
</evidence>
<proteinExistence type="predicted"/>
<reference evidence="1" key="2">
    <citation type="submission" date="2021-02" db="EMBL/GenBank/DDBJ databases">
        <authorList>
            <person name="Merkel A.Y."/>
        </authorList>
    </citation>
    <scope>NUCLEOTIDE SEQUENCE</scope>
    <source>
        <strain evidence="1">T05b</strain>
    </source>
</reference>
<dbReference type="GO" id="GO:0016740">
    <property type="term" value="F:transferase activity"/>
    <property type="evidence" value="ECO:0007669"/>
    <property type="project" value="UniProtKB-KW"/>
</dbReference>
<organism evidence="1 2">
    <name type="scientific">Sulfurospirillum tamanense</name>
    <dbReference type="NCBI Taxonomy" id="2813362"/>
    <lineage>
        <taxon>Bacteria</taxon>
        <taxon>Pseudomonadati</taxon>
        <taxon>Campylobacterota</taxon>
        <taxon>Epsilonproteobacteria</taxon>
        <taxon>Campylobacterales</taxon>
        <taxon>Sulfurospirillaceae</taxon>
        <taxon>Sulfurospirillum</taxon>
    </lineage>
</organism>
<gene>
    <name evidence="1" type="ORF">JWV37_11400</name>
</gene>
<protein>
    <submittedName>
        <fullName evidence="1">Glycosyl transferase</fullName>
    </submittedName>
</protein>
<reference evidence="1" key="1">
    <citation type="submission" date="2021-02" db="EMBL/GenBank/DDBJ databases">
        <title>Sulfurospirillum tamanensis sp. nov.</title>
        <authorList>
            <person name="Frolova A."/>
            <person name="Merkel A."/>
            <person name="Slobodkin A."/>
        </authorList>
    </citation>
    <scope>NUCLEOTIDE SEQUENCE</scope>
    <source>
        <strain evidence="1">T05b</strain>
    </source>
</reference>
<accession>A0ABS2WUQ8</accession>
<sequence>MADFYQNGTITTLQKLGNRSLASLEEELSHFAKYHGMVLLLPALYSEFDTPAMTTILEELRHVTYLKKIILGLDCADAAQFADVKARMRHLNVPVDVVWNDGPRVQALYKTLKREGFHGLNIPGKGRNVWTMIGYGMTDKDNYAFALHDCDIVNYSREVVARLFYPIIHPALDLEFNKGYYSRVTDRLHGRATRLFLTPFIASIEKTLGPHSYLEYLKSFRYILSGEFAFVRSLARGIRISPTWGLEVATLSEVFDNTSSKRICQSEIMETYEHKHQSLGSKKGGGGIVKMANEIAQIVFRTLAQKGMVFTEATFQTIIASYFLESRNTILKYNALSKLNGLTYVREEEISAVEAFEHSLKEAAQVFLKDPMGIPMLSAWITVRSVLPDFSEQFAEAVHADNAQ</sequence>
<dbReference type="Proteomes" id="UP000703590">
    <property type="component" value="Unassembled WGS sequence"/>
</dbReference>
<name>A0ABS2WUQ8_9BACT</name>
<dbReference type="SUPFAM" id="SSF53448">
    <property type="entry name" value="Nucleotide-diphospho-sugar transferases"/>
    <property type="match status" value="1"/>
</dbReference>
<dbReference type="EMBL" id="JAFHKK010000035">
    <property type="protein sequence ID" value="MBN2965388.1"/>
    <property type="molecule type" value="Genomic_DNA"/>
</dbReference>
<keyword evidence="2" id="KW-1185">Reference proteome</keyword>
<dbReference type="Gene3D" id="3.90.550.10">
    <property type="entry name" value="Spore Coat Polysaccharide Biosynthesis Protein SpsA, Chain A"/>
    <property type="match status" value="1"/>
</dbReference>
<dbReference type="RefSeq" id="WP_205459950.1">
    <property type="nucleotide sequence ID" value="NZ_JAFHKK010000035.1"/>
</dbReference>
<keyword evidence="1" id="KW-0808">Transferase</keyword>
<dbReference type="InterPro" id="IPR029044">
    <property type="entry name" value="Nucleotide-diphossugar_trans"/>
</dbReference>
<comment type="caution">
    <text evidence="1">The sequence shown here is derived from an EMBL/GenBank/DDBJ whole genome shotgun (WGS) entry which is preliminary data.</text>
</comment>